<sequence>MRDPMGIATYSDAERKIYVIVGRRRSFRVLPWQYELIANELVTAYKVREFGKYSGKKR</sequence>
<accession>A0A0B7ISA7</accession>
<reference evidence="2" key="1">
    <citation type="submission" date="2015-01" db="EMBL/GenBank/DDBJ databases">
        <authorList>
            <person name="MANFREDI Pablo"/>
        </authorList>
    </citation>
    <scope>NUCLEOTIDE SEQUENCE [LARGE SCALE GENOMIC DNA]</scope>
    <source>
        <strain evidence="2">Cc11</strain>
    </source>
</reference>
<proteinExistence type="predicted"/>
<evidence type="ECO:0000313" key="2">
    <source>
        <dbReference type="Proteomes" id="UP000039370"/>
    </source>
</evidence>
<dbReference type="Proteomes" id="UP000039370">
    <property type="component" value="Unassembled WGS sequence"/>
</dbReference>
<organism evidence="1 2">
    <name type="scientific">Capnocytophaga canimorsus</name>
    <dbReference type="NCBI Taxonomy" id="28188"/>
    <lineage>
        <taxon>Bacteria</taxon>
        <taxon>Pseudomonadati</taxon>
        <taxon>Bacteroidota</taxon>
        <taxon>Flavobacteriia</taxon>
        <taxon>Flavobacteriales</taxon>
        <taxon>Flavobacteriaceae</taxon>
        <taxon>Capnocytophaga</taxon>
    </lineage>
</organism>
<gene>
    <name evidence="1" type="ORF">CCAN11_320001</name>
</gene>
<dbReference type="AlphaFoldDB" id="A0A0B7ISA7"/>
<dbReference type="EMBL" id="CDOK01000176">
    <property type="protein sequence ID" value="CEN52932.1"/>
    <property type="molecule type" value="Genomic_DNA"/>
</dbReference>
<name>A0A0B7ISA7_9FLAO</name>
<protein>
    <submittedName>
        <fullName evidence="1">Uncharacterized protein</fullName>
    </submittedName>
</protein>
<evidence type="ECO:0000313" key="1">
    <source>
        <dbReference type="EMBL" id="CEN52932.1"/>
    </source>
</evidence>